<protein>
    <recommendedName>
        <fullName evidence="7">Trafficking protein particle complex subunit 8</fullName>
    </recommendedName>
</protein>
<dbReference type="InterPro" id="IPR024420">
    <property type="entry name" value="TRAPP_III_complex_Trs85"/>
</dbReference>
<dbReference type="Pfam" id="PF24546">
    <property type="entry name" value="Ig_TPPC8_3rd"/>
    <property type="match status" value="1"/>
</dbReference>
<reference evidence="5" key="1">
    <citation type="submission" date="2019-03" db="EMBL/GenBank/DDBJ databases">
        <title>Long read genome sequence of the mycoparasitic Pythium oligandrum ATCC 38472 isolated from sugarbeet rhizosphere.</title>
        <authorList>
            <person name="Gaulin E."/>
        </authorList>
    </citation>
    <scope>NUCLEOTIDE SEQUENCE</scope>
    <source>
        <strain evidence="5">ATCC 38472_TT</strain>
    </source>
</reference>
<dbReference type="InterPro" id="IPR057651">
    <property type="entry name" value="Ig_TPPC8_C"/>
</dbReference>
<gene>
    <name evidence="5" type="ORF">Poli38472_005525</name>
</gene>
<evidence type="ECO:0000259" key="3">
    <source>
        <dbReference type="Pfam" id="PF24545"/>
    </source>
</evidence>
<evidence type="ECO:0000256" key="1">
    <source>
        <dbReference type="SAM" id="MobiDB-lite"/>
    </source>
</evidence>
<dbReference type="InterPro" id="IPR058541">
    <property type="entry name" value="Ig_TPPC8_1st"/>
</dbReference>
<name>A0A8K1CIR1_PYTOL</name>
<dbReference type="InterPro" id="IPR058540">
    <property type="entry name" value="Ig_TPPC8_3rd"/>
</dbReference>
<evidence type="ECO:0000259" key="2">
    <source>
        <dbReference type="Pfam" id="PF24542"/>
    </source>
</evidence>
<dbReference type="PANTHER" id="PTHR12975:SF6">
    <property type="entry name" value="TRAFFICKING PROTEIN PARTICLE COMPLEX SUBUNIT 8"/>
    <property type="match status" value="1"/>
</dbReference>
<dbReference type="EMBL" id="SPLM01000073">
    <property type="protein sequence ID" value="TMW62907.1"/>
    <property type="molecule type" value="Genomic_DNA"/>
</dbReference>
<dbReference type="Pfam" id="PF12739">
    <property type="entry name" value="TRAPPC-Trs85"/>
    <property type="match status" value="1"/>
</dbReference>
<accession>A0A8K1CIR1</accession>
<dbReference type="Proteomes" id="UP000794436">
    <property type="component" value="Unassembled WGS sequence"/>
</dbReference>
<feature type="domain" description="TPPC8 third Ig-like" evidence="4">
    <location>
        <begin position="985"/>
        <end position="1092"/>
    </location>
</feature>
<dbReference type="GO" id="GO:1990072">
    <property type="term" value="C:TRAPPIII protein complex"/>
    <property type="evidence" value="ECO:0007669"/>
    <property type="project" value="TreeGrafter"/>
</dbReference>
<feature type="region of interest" description="Disordered" evidence="1">
    <location>
        <begin position="1149"/>
        <end position="1175"/>
    </location>
</feature>
<evidence type="ECO:0000313" key="6">
    <source>
        <dbReference type="Proteomes" id="UP000794436"/>
    </source>
</evidence>
<dbReference type="OrthoDB" id="437922at2759"/>
<feature type="domain" description="TPPC8 first Ig-like" evidence="3">
    <location>
        <begin position="718"/>
        <end position="874"/>
    </location>
</feature>
<feature type="compositionally biased region" description="Polar residues" evidence="1">
    <location>
        <begin position="1151"/>
        <end position="1160"/>
    </location>
</feature>
<organism evidence="5 6">
    <name type="scientific">Pythium oligandrum</name>
    <name type="common">Mycoparasitic fungus</name>
    <dbReference type="NCBI Taxonomy" id="41045"/>
    <lineage>
        <taxon>Eukaryota</taxon>
        <taxon>Sar</taxon>
        <taxon>Stramenopiles</taxon>
        <taxon>Oomycota</taxon>
        <taxon>Peronosporomycetes</taxon>
        <taxon>Pythiales</taxon>
        <taxon>Pythiaceae</taxon>
        <taxon>Pythium</taxon>
    </lineage>
</organism>
<dbReference type="Pfam" id="PF24545">
    <property type="entry name" value="Ig_TPPC8_1st"/>
    <property type="match status" value="1"/>
</dbReference>
<keyword evidence="6" id="KW-1185">Reference proteome</keyword>
<comment type="caution">
    <text evidence="5">The sequence shown here is derived from an EMBL/GenBank/DDBJ whole genome shotgun (WGS) entry which is preliminary data.</text>
</comment>
<proteinExistence type="predicted"/>
<evidence type="ECO:0000259" key="4">
    <source>
        <dbReference type="Pfam" id="PF24546"/>
    </source>
</evidence>
<dbReference type="Pfam" id="PF24542">
    <property type="entry name" value="Ig_TPPC8_C"/>
    <property type="match status" value="1"/>
</dbReference>
<feature type="domain" description="TPPC8 C-terminal Ig-like" evidence="2">
    <location>
        <begin position="1258"/>
        <end position="1358"/>
    </location>
</feature>
<sequence>MEGMEQWIRETFAPMVLTCTTPEVERLAQKNNVSFADLLNGFSILRNVETPIRSVSHSYTLTDFYFRFLSSTQFGVLPIADSMRLLNQVVLQHPPPVANSVIDLDMPTVCSVDDVPVFLRAIGAANNTEPLSWYREFKRALMDTFRCEEYSMMWQPAAIVLVVSSTDSNPRSCFEQLSSSQNLPPGFLQGLYDPNVPKYYLVVHDVVETDGTTIDPDAILHNLGIPLSTGAVVRINSLPVETPTDTNQSIWTTHPHVRAPLFSDPNSGNYPYLTEYVGGFLANDDLMRIQAFVHEFGLRFVLPALETRIFQLNEVVSAMKKGVKNVFKSWLRKPKDLSARERSSSNTVTYRCDSIEAQTRLLADTAFMVRDYELALQMYRLVRDDYKSDKSTYHCANANEMIALCLLLTKGSPVQMSNALDAALSTYYKVSNAATCRLAVRAAVIAGEIYNTLSHSGLFTDYMDNASAALIRGSTMEQGICSAVLMERAAMCDIQARLPKFRKFGFRMVMAGHVYDSLGHSAHSARCYSLARAIYNASGWFQVEDHINFTLAQQSNRLNDPMASINLFLKLIGTGRNSASQQEALLYEFGMIVKEFLSNDTAVSKATGARSGSVMVKNTSSAAKKLLVRDLCMPELDDKSTVVFAPVNAFGIDREIDGNAAELDSWKELEQVIEKQNQIHRHASQQSESAVSRDAKRETNNVWLSPISSFNVQYRGKKNGQVKKPEQYALGEKIYVEFEMKNALSCAVDVENIHLYGKFEPRDGSEAFDVPESDEPSNDRIAVEHVNLQLLPVSEERVRLAICPRIPGTLRIIGIRWSICGGDVHGEHAFNIPGPLLQDTRANKEARARAPNTTLIADVVGDMPWLGVKVDYDPSDAYVGEIFRWRVSLVNSGSADLGGLQLCCSDLSLCASESEAQMAGYIGANGQVVDLSHIQLKPGESRDLVVWAKSSRAGKQQAQLIFRYSRLVSGEDLEKAPSRTVKMKVELNLLRCVDVVYSIEPSYAASGEYVLGLSVTNRRRDSQNSDSDVQLERLKCISKTWDILPFSHPPQVAGVRTSYHLSFQESSTSFFRVVPKSATSLDSQHSSVELGSAATGVRSKLEGLPLEQLLCLDHALELVRNADAAAAEGLGGDRPGGIRSIQSVRRENKALKNTSESNAGDTKRDPQPTSKDALLHSPDIDAHLVLVWSASKTISSRQPQQMNGVGAPFAIGQTNLTSIRVRSPLKLTSCPLTITLAYKDSVTLRRVPSPHSTSSLALAELDVAMTIRNDSTLISNPIDFIVEMLHPEESKPMPIAKHGSVGPPPAISLAPSPHFFWTGLTKKKVSQFQPNATVVVQLKACFMAAGIYDLNRFRFLVSPSPSADGPSPTPPPAVFVFPVEYLVNVQPPVDTGSQ</sequence>
<evidence type="ECO:0000313" key="5">
    <source>
        <dbReference type="EMBL" id="TMW62907.1"/>
    </source>
</evidence>
<evidence type="ECO:0008006" key="7">
    <source>
        <dbReference type="Google" id="ProtNLM"/>
    </source>
</evidence>
<dbReference type="PANTHER" id="PTHR12975">
    <property type="entry name" value="TRANSPORT PROTEIN TRAPP"/>
    <property type="match status" value="1"/>
</dbReference>